<comment type="caution">
    <text evidence="1">The sequence shown here is derived from an EMBL/GenBank/DDBJ whole genome shotgun (WGS) entry which is preliminary data.</text>
</comment>
<dbReference type="Gene3D" id="3.40.50.150">
    <property type="entry name" value="Vaccinia Virus protein VP39"/>
    <property type="match status" value="1"/>
</dbReference>
<protein>
    <submittedName>
        <fullName evidence="1">Class I SAM-dependent methyltransferase</fullName>
    </submittedName>
</protein>
<dbReference type="CDD" id="cd02440">
    <property type="entry name" value="AdoMet_MTases"/>
    <property type="match status" value="1"/>
</dbReference>
<organism evidence="1 2">
    <name type="scientific">Carboxylicivirga marina</name>
    <dbReference type="NCBI Taxonomy" id="2800988"/>
    <lineage>
        <taxon>Bacteria</taxon>
        <taxon>Pseudomonadati</taxon>
        <taxon>Bacteroidota</taxon>
        <taxon>Bacteroidia</taxon>
        <taxon>Marinilabiliales</taxon>
        <taxon>Marinilabiliaceae</taxon>
        <taxon>Carboxylicivirga</taxon>
    </lineage>
</organism>
<sequence>MNWFQVKSYSKYLLSARYKMGHGLHSPFVFNLVREVINCRHQYYAFQTIDELRRKLSASEDEIEVLDYGAGSVSLNKKRRKVAALVKRSSISKRYAEILFRLIAEIKPDNIIELGTSIGISTSYLALSDKRRDVYTIEGCPQTAQVAKSTIEHLRCDNVNHLVGQFKDVLPDLAGKLQKLDFVFFDGHHTKEATIDYFNVCLPYAGNDTVFVFDDIHWSKGMEEAWDIICAHPKVTVSMDLFQLGIIFFKRECQKQHFIVRL</sequence>
<evidence type="ECO:0000313" key="1">
    <source>
        <dbReference type="EMBL" id="MBK3516421.1"/>
    </source>
</evidence>
<dbReference type="RefSeq" id="WP_200463652.1">
    <property type="nucleotide sequence ID" value="NZ_JAENRR010000006.1"/>
</dbReference>
<dbReference type="GO" id="GO:0032259">
    <property type="term" value="P:methylation"/>
    <property type="evidence" value="ECO:0007669"/>
    <property type="project" value="UniProtKB-KW"/>
</dbReference>
<dbReference type="Proteomes" id="UP000605676">
    <property type="component" value="Unassembled WGS sequence"/>
</dbReference>
<dbReference type="PANTHER" id="PTHR43836:SF2">
    <property type="entry name" value="CATECHOL O-METHYLTRANSFERASE 1-RELATED"/>
    <property type="match status" value="1"/>
</dbReference>
<keyword evidence="2" id="KW-1185">Reference proteome</keyword>
<evidence type="ECO:0000313" key="2">
    <source>
        <dbReference type="Proteomes" id="UP000605676"/>
    </source>
</evidence>
<dbReference type="InterPro" id="IPR029063">
    <property type="entry name" value="SAM-dependent_MTases_sf"/>
</dbReference>
<dbReference type="SUPFAM" id="SSF53335">
    <property type="entry name" value="S-adenosyl-L-methionine-dependent methyltransferases"/>
    <property type="match status" value="1"/>
</dbReference>
<name>A0ABS1HFN6_9BACT</name>
<keyword evidence="1" id="KW-0808">Transferase</keyword>
<reference evidence="1 2" key="1">
    <citation type="submission" date="2021-01" db="EMBL/GenBank/DDBJ databases">
        <title>Carboxyliciviraga sp.nov., isolated from coastal sediments.</title>
        <authorList>
            <person name="Lu D."/>
            <person name="Zhang T."/>
        </authorList>
    </citation>
    <scope>NUCLEOTIDE SEQUENCE [LARGE SCALE GENOMIC DNA]</scope>
    <source>
        <strain evidence="1 2">N1Y132</strain>
    </source>
</reference>
<keyword evidence="1" id="KW-0489">Methyltransferase</keyword>
<dbReference type="PANTHER" id="PTHR43836">
    <property type="entry name" value="CATECHOL O-METHYLTRANSFERASE 1-RELATED"/>
    <property type="match status" value="1"/>
</dbReference>
<dbReference type="EMBL" id="JAENRR010000006">
    <property type="protein sequence ID" value="MBK3516421.1"/>
    <property type="molecule type" value="Genomic_DNA"/>
</dbReference>
<dbReference type="Pfam" id="PF13578">
    <property type="entry name" value="Methyltransf_24"/>
    <property type="match status" value="1"/>
</dbReference>
<dbReference type="GO" id="GO:0008168">
    <property type="term" value="F:methyltransferase activity"/>
    <property type="evidence" value="ECO:0007669"/>
    <property type="project" value="UniProtKB-KW"/>
</dbReference>
<accession>A0ABS1HFN6</accession>
<gene>
    <name evidence="1" type="ORF">JIV24_03645</name>
</gene>
<proteinExistence type="predicted"/>